<sequence>MLLAQEVLSQSYDDFIQPDPSHAMLIQRGRRRPPSHGRGGHCSSHNHGGRSQGRGRTTNPKRLVRFATNKVILPFNVSINLMTPIKELTQSSILNLKP</sequence>
<evidence type="ECO:0000313" key="1">
    <source>
        <dbReference type="EMBL" id="KAJ8636058.1"/>
    </source>
</evidence>
<keyword evidence="2" id="KW-1185">Reference proteome</keyword>
<organism evidence="1 2">
    <name type="scientific">Persea americana</name>
    <name type="common">Avocado</name>
    <dbReference type="NCBI Taxonomy" id="3435"/>
    <lineage>
        <taxon>Eukaryota</taxon>
        <taxon>Viridiplantae</taxon>
        <taxon>Streptophyta</taxon>
        <taxon>Embryophyta</taxon>
        <taxon>Tracheophyta</taxon>
        <taxon>Spermatophyta</taxon>
        <taxon>Magnoliopsida</taxon>
        <taxon>Magnoliidae</taxon>
        <taxon>Laurales</taxon>
        <taxon>Lauraceae</taxon>
        <taxon>Persea</taxon>
    </lineage>
</organism>
<comment type="caution">
    <text evidence="1">The sequence shown here is derived from an EMBL/GenBank/DDBJ whole genome shotgun (WGS) entry which is preliminary data.</text>
</comment>
<dbReference type="EMBL" id="CM056811">
    <property type="protein sequence ID" value="KAJ8636058.1"/>
    <property type="molecule type" value="Genomic_DNA"/>
</dbReference>
<dbReference type="Proteomes" id="UP001234297">
    <property type="component" value="Chromosome 3"/>
</dbReference>
<evidence type="ECO:0000313" key="2">
    <source>
        <dbReference type="Proteomes" id="UP001234297"/>
    </source>
</evidence>
<gene>
    <name evidence="1" type="ORF">MRB53_010325</name>
</gene>
<protein>
    <submittedName>
        <fullName evidence="1">Uncharacterized protein</fullName>
    </submittedName>
</protein>
<proteinExistence type="predicted"/>
<accession>A0ACC2LSA8</accession>
<name>A0ACC2LSA8_PERAE</name>
<reference evidence="1 2" key="1">
    <citation type="journal article" date="2022" name="Hortic Res">
        <title>A haplotype resolved chromosomal level avocado genome allows analysis of novel avocado genes.</title>
        <authorList>
            <person name="Nath O."/>
            <person name="Fletcher S.J."/>
            <person name="Hayward A."/>
            <person name="Shaw L.M."/>
            <person name="Masouleh A.K."/>
            <person name="Furtado A."/>
            <person name="Henry R.J."/>
            <person name="Mitter N."/>
        </authorList>
    </citation>
    <scope>NUCLEOTIDE SEQUENCE [LARGE SCALE GENOMIC DNA]</scope>
    <source>
        <strain evidence="2">cv. Hass</strain>
    </source>
</reference>